<evidence type="ECO:0000256" key="3">
    <source>
        <dbReference type="ARBA" id="ARBA00023237"/>
    </source>
</evidence>
<dbReference type="PROSITE" id="PS51123">
    <property type="entry name" value="OMPA_2"/>
    <property type="match status" value="1"/>
</dbReference>
<dbReference type="RefSeq" id="WP_148034164.1">
    <property type="nucleotide sequence ID" value="NZ_BAABFD010000009.1"/>
</dbReference>
<dbReference type="EMBL" id="JAPNUD010000088">
    <property type="protein sequence ID" value="MDA0644162.1"/>
    <property type="molecule type" value="Genomic_DNA"/>
</dbReference>
<dbReference type="InterPro" id="IPR050330">
    <property type="entry name" value="Bact_OuterMem_StrucFunc"/>
</dbReference>
<feature type="domain" description="OmpA-like" evidence="5">
    <location>
        <begin position="54"/>
        <end position="178"/>
    </location>
</feature>
<protein>
    <submittedName>
        <fullName evidence="6">OmpA family protein</fullName>
    </submittedName>
</protein>
<gene>
    <name evidence="6" type="ORF">OUY24_26335</name>
</gene>
<dbReference type="Gene3D" id="3.30.1330.60">
    <property type="entry name" value="OmpA-like domain"/>
    <property type="match status" value="1"/>
</dbReference>
<reference evidence="6 7" key="1">
    <citation type="submission" date="2022-11" db="EMBL/GenBank/DDBJ databases">
        <title>Nonomuraea corallina sp. nov., a new species of the genus Nonomuraea isolated from sea side sediment in Thai sea.</title>
        <authorList>
            <person name="Ngamcharungchit C."/>
            <person name="Matsumoto A."/>
            <person name="Suriyachadkun C."/>
            <person name="Panbangred W."/>
            <person name="Inahashi Y."/>
            <person name="Intra B."/>
        </authorList>
    </citation>
    <scope>NUCLEOTIDE SEQUENCE [LARGE SCALE GENOMIC DNA]</scope>
    <source>
        <strain evidence="6 7">DSM 43553</strain>
    </source>
</reference>
<evidence type="ECO:0000256" key="4">
    <source>
        <dbReference type="PROSITE-ProRule" id="PRU00473"/>
    </source>
</evidence>
<evidence type="ECO:0000256" key="2">
    <source>
        <dbReference type="ARBA" id="ARBA00023136"/>
    </source>
</evidence>
<evidence type="ECO:0000259" key="5">
    <source>
        <dbReference type="PROSITE" id="PS51123"/>
    </source>
</evidence>
<dbReference type="PANTHER" id="PTHR30329">
    <property type="entry name" value="STATOR ELEMENT OF FLAGELLAR MOTOR COMPLEX"/>
    <property type="match status" value="1"/>
</dbReference>
<dbReference type="PANTHER" id="PTHR30329:SF21">
    <property type="entry name" value="LIPOPROTEIN YIAD-RELATED"/>
    <property type="match status" value="1"/>
</dbReference>
<comment type="subcellular location">
    <subcellularLocation>
        <location evidence="1">Cell outer membrane</location>
    </subcellularLocation>
</comment>
<proteinExistence type="predicted"/>
<accession>A0ABT4T3Q6</accession>
<dbReference type="InterPro" id="IPR006664">
    <property type="entry name" value="OMP_bac"/>
</dbReference>
<comment type="caution">
    <text evidence="6">The sequence shown here is derived from an EMBL/GenBank/DDBJ whole genome shotgun (WGS) entry which is preliminary data.</text>
</comment>
<evidence type="ECO:0000313" key="7">
    <source>
        <dbReference type="Proteomes" id="UP001212498"/>
    </source>
</evidence>
<sequence>MFRSLSLALALTLASPTPPPESAIGVVEDLVLPVEDIIGEVESLDGSESESQRGDQVTVALTSDVLFALDKWRLTAKARQRLKEVAEQINTEGAGGQVRVEGHTDDQGADAYNDTLSQRRADAVKQVMAGLLTLPGVTLQAQGFGETRPKLPNTAEGKPLPKNRAKNRRVDIVYTIKQ</sequence>
<organism evidence="6 7">
    <name type="scientific">Nonomuraea ferruginea</name>
    <dbReference type="NCBI Taxonomy" id="46174"/>
    <lineage>
        <taxon>Bacteria</taxon>
        <taxon>Bacillati</taxon>
        <taxon>Actinomycetota</taxon>
        <taxon>Actinomycetes</taxon>
        <taxon>Streptosporangiales</taxon>
        <taxon>Streptosporangiaceae</taxon>
        <taxon>Nonomuraea</taxon>
    </lineage>
</organism>
<name>A0ABT4T3Q6_9ACTN</name>
<dbReference type="Proteomes" id="UP001212498">
    <property type="component" value="Unassembled WGS sequence"/>
</dbReference>
<keyword evidence="3" id="KW-0998">Cell outer membrane</keyword>
<dbReference type="InterPro" id="IPR036737">
    <property type="entry name" value="OmpA-like_sf"/>
</dbReference>
<keyword evidence="7" id="KW-1185">Reference proteome</keyword>
<dbReference type="SUPFAM" id="SSF103088">
    <property type="entry name" value="OmpA-like"/>
    <property type="match status" value="1"/>
</dbReference>
<evidence type="ECO:0000313" key="6">
    <source>
        <dbReference type="EMBL" id="MDA0644162.1"/>
    </source>
</evidence>
<keyword evidence="2 4" id="KW-0472">Membrane</keyword>
<dbReference type="PRINTS" id="PR01021">
    <property type="entry name" value="OMPADOMAIN"/>
</dbReference>
<evidence type="ECO:0000256" key="1">
    <source>
        <dbReference type="ARBA" id="ARBA00004442"/>
    </source>
</evidence>
<dbReference type="InterPro" id="IPR006665">
    <property type="entry name" value="OmpA-like"/>
</dbReference>
<dbReference type="CDD" id="cd07185">
    <property type="entry name" value="OmpA_C-like"/>
    <property type="match status" value="1"/>
</dbReference>
<dbReference type="Pfam" id="PF00691">
    <property type="entry name" value="OmpA"/>
    <property type="match status" value="1"/>
</dbReference>